<organism evidence="2 3">
    <name type="scientific">Lysinibacillus parviboronicapiens</name>
    <dbReference type="NCBI Taxonomy" id="436516"/>
    <lineage>
        <taxon>Bacteria</taxon>
        <taxon>Bacillati</taxon>
        <taxon>Bacillota</taxon>
        <taxon>Bacilli</taxon>
        <taxon>Bacillales</taxon>
        <taxon>Bacillaceae</taxon>
        <taxon>Lysinibacillus</taxon>
    </lineage>
</organism>
<keyword evidence="1" id="KW-1133">Transmembrane helix</keyword>
<protein>
    <recommendedName>
        <fullName evidence="4">Lipoprotein</fullName>
    </recommendedName>
</protein>
<feature type="transmembrane region" description="Helical" evidence="1">
    <location>
        <begin position="40"/>
        <end position="63"/>
    </location>
</feature>
<keyword evidence="1" id="KW-0472">Membrane</keyword>
<evidence type="ECO:0000256" key="1">
    <source>
        <dbReference type="SAM" id="Phobius"/>
    </source>
</evidence>
<evidence type="ECO:0000313" key="2">
    <source>
        <dbReference type="EMBL" id="MET4562714.1"/>
    </source>
</evidence>
<keyword evidence="3" id="KW-1185">Reference proteome</keyword>
<dbReference type="EMBL" id="JBEPSB010000024">
    <property type="protein sequence ID" value="MET4562714.1"/>
    <property type="molecule type" value="Genomic_DNA"/>
</dbReference>
<comment type="caution">
    <text evidence="2">The sequence shown here is derived from an EMBL/GenBank/DDBJ whole genome shotgun (WGS) entry which is preliminary data.</text>
</comment>
<evidence type="ECO:0000313" key="3">
    <source>
        <dbReference type="Proteomes" id="UP001549363"/>
    </source>
</evidence>
<name>A0ABV2PQ85_9BACI</name>
<evidence type="ECO:0008006" key="4">
    <source>
        <dbReference type="Google" id="ProtNLM"/>
    </source>
</evidence>
<gene>
    <name evidence="2" type="ORF">ABIA69_003905</name>
</gene>
<dbReference type="Proteomes" id="UP001549363">
    <property type="component" value="Unassembled WGS sequence"/>
</dbReference>
<accession>A0ABV2PQ85</accession>
<keyword evidence="1" id="KW-0812">Transmembrane</keyword>
<sequence length="152" mass="17511">MQNFQFIYKMVYNFVVEIKLLVTIFEILKIEGRIYMNSKRIRFFIIFLIFSLLSACAGETFIFSGESDNWSVHYEVEKGDSCRTSGAIKFIGNDHIPKKIEYSYDKASGDVSLDEHGVFMLPNGCTHATENSEIEVIIKWDNQSETINLTVK</sequence>
<reference evidence="2 3" key="1">
    <citation type="submission" date="2024-06" db="EMBL/GenBank/DDBJ databases">
        <title>Sorghum-associated microbial communities from plants grown in Nebraska, USA.</title>
        <authorList>
            <person name="Schachtman D."/>
        </authorList>
    </citation>
    <scope>NUCLEOTIDE SEQUENCE [LARGE SCALE GENOMIC DNA]</scope>
    <source>
        <strain evidence="2 3">736</strain>
    </source>
</reference>
<proteinExistence type="predicted"/>